<name>A0A841CLD0_9PSEU</name>
<dbReference type="InterPro" id="IPR046096">
    <property type="entry name" value="DUF6114"/>
</dbReference>
<dbReference type="Proteomes" id="UP000547510">
    <property type="component" value="Unassembled WGS sequence"/>
</dbReference>
<dbReference type="Pfam" id="PF19609">
    <property type="entry name" value="DUF6114"/>
    <property type="match status" value="1"/>
</dbReference>
<accession>A0A841CLD0</accession>
<keyword evidence="3" id="KW-1185">Reference proteome</keyword>
<dbReference type="AlphaFoldDB" id="A0A841CLD0"/>
<dbReference type="EMBL" id="JACHJN010000005">
    <property type="protein sequence ID" value="MBB5957174.1"/>
    <property type="molecule type" value="Genomic_DNA"/>
</dbReference>
<sequence length="304" mass="32454">MGTAVEWTRRTWRRFGHWRRGRPFAAGLALLPASAVIAIPPYASFRMGDVAVTIATIGGVSALLIGALLAICGLSLWLRPQFRFAAGTTALLLSLIALTTTNLGGFLVGTLLGVTGSALALAWTDQPRPPRPPREARWAVFRRGSVVFVVLAVAVHTAPLASSDVTPARSWTLLADRLSMDGVIYHGIEPIVVDGRPMRTMRFTVEEMRITRPVLIGVLGNGRDLVITTRHEGGAAATGGIELFVLRLAGDLNLLDLVKVPVDFTPDRPPPLVPPSVVLTDVTTVNAQLRGGTLAMKNAQLVLG</sequence>
<dbReference type="RefSeq" id="WP_184691997.1">
    <property type="nucleotide sequence ID" value="NZ_JACHJN010000005.1"/>
</dbReference>
<keyword evidence="1" id="KW-0812">Transmembrane</keyword>
<proteinExistence type="predicted"/>
<keyword evidence="1" id="KW-1133">Transmembrane helix</keyword>
<organism evidence="2 3">
    <name type="scientific">Saccharothrix tamanrassetensis</name>
    <dbReference type="NCBI Taxonomy" id="1051531"/>
    <lineage>
        <taxon>Bacteria</taxon>
        <taxon>Bacillati</taxon>
        <taxon>Actinomycetota</taxon>
        <taxon>Actinomycetes</taxon>
        <taxon>Pseudonocardiales</taxon>
        <taxon>Pseudonocardiaceae</taxon>
        <taxon>Saccharothrix</taxon>
    </lineage>
</organism>
<evidence type="ECO:0000256" key="1">
    <source>
        <dbReference type="SAM" id="Phobius"/>
    </source>
</evidence>
<keyword evidence="1" id="KW-0472">Membrane</keyword>
<feature type="transmembrane region" description="Helical" evidence="1">
    <location>
        <begin position="51"/>
        <end position="78"/>
    </location>
</feature>
<gene>
    <name evidence="2" type="ORF">FHS29_003767</name>
</gene>
<protein>
    <submittedName>
        <fullName evidence="2">Uncharacterized protein</fullName>
    </submittedName>
</protein>
<comment type="caution">
    <text evidence="2">The sequence shown here is derived from an EMBL/GenBank/DDBJ whole genome shotgun (WGS) entry which is preliminary data.</text>
</comment>
<evidence type="ECO:0000313" key="3">
    <source>
        <dbReference type="Proteomes" id="UP000547510"/>
    </source>
</evidence>
<reference evidence="2 3" key="1">
    <citation type="submission" date="2020-08" db="EMBL/GenBank/DDBJ databases">
        <title>Genomic Encyclopedia of Type Strains, Phase III (KMG-III): the genomes of soil and plant-associated and newly described type strains.</title>
        <authorList>
            <person name="Whitman W."/>
        </authorList>
    </citation>
    <scope>NUCLEOTIDE SEQUENCE [LARGE SCALE GENOMIC DNA]</scope>
    <source>
        <strain evidence="2 3">CECT 8640</strain>
    </source>
</reference>
<feature type="transmembrane region" description="Helical" evidence="1">
    <location>
        <begin position="90"/>
        <end position="123"/>
    </location>
</feature>
<evidence type="ECO:0000313" key="2">
    <source>
        <dbReference type="EMBL" id="MBB5957174.1"/>
    </source>
</evidence>